<dbReference type="AlphaFoldDB" id="A0A8H7UPB7"/>
<comment type="caution">
    <text evidence="11">The sequence shown here is derived from an EMBL/GenBank/DDBJ whole genome shotgun (WGS) entry which is preliminary data.</text>
</comment>
<dbReference type="SUPFAM" id="SSF52151">
    <property type="entry name" value="FabD/lysophospholipase-like"/>
    <property type="match status" value="1"/>
</dbReference>
<evidence type="ECO:0000256" key="7">
    <source>
        <dbReference type="ARBA" id="ARBA00023180"/>
    </source>
</evidence>
<keyword evidence="3 9" id="KW-0732">Signal</keyword>
<evidence type="ECO:0000256" key="3">
    <source>
        <dbReference type="ARBA" id="ARBA00022729"/>
    </source>
</evidence>
<feature type="signal peptide" evidence="9">
    <location>
        <begin position="1"/>
        <end position="18"/>
    </location>
</feature>
<comment type="similarity">
    <text evidence="1 9">Belongs to the lysophospholipase family.</text>
</comment>
<reference evidence="11" key="1">
    <citation type="submission" date="2020-12" db="EMBL/GenBank/DDBJ databases">
        <title>Metabolic potential, ecology and presence of endohyphal bacteria is reflected in genomic diversity of Mucoromycotina.</title>
        <authorList>
            <person name="Muszewska A."/>
            <person name="Okrasinska A."/>
            <person name="Steczkiewicz K."/>
            <person name="Drgas O."/>
            <person name="Orlowska M."/>
            <person name="Perlinska-Lenart U."/>
            <person name="Aleksandrzak-Piekarczyk T."/>
            <person name="Szatraj K."/>
            <person name="Zielenkiewicz U."/>
            <person name="Pilsyk S."/>
            <person name="Malc E."/>
            <person name="Mieczkowski P."/>
            <person name="Kruszewska J.S."/>
            <person name="Biernat P."/>
            <person name="Pawlowska J."/>
        </authorList>
    </citation>
    <scope>NUCLEOTIDE SEQUENCE</scope>
    <source>
        <strain evidence="11">WA0000067209</strain>
    </source>
</reference>
<dbReference type="GO" id="GO:0005829">
    <property type="term" value="C:cytosol"/>
    <property type="evidence" value="ECO:0007669"/>
    <property type="project" value="TreeGrafter"/>
</dbReference>
<keyword evidence="4 8" id="KW-0378">Hydrolase</keyword>
<dbReference type="GO" id="GO:0004623">
    <property type="term" value="F:phospholipase A2 activity"/>
    <property type="evidence" value="ECO:0007669"/>
    <property type="project" value="TreeGrafter"/>
</dbReference>
<protein>
    <recommendedName>
        <fullName evidence="2 9">Lysophospholipase</fullName>
        <ecNumber evidence="2 9">3.1.1.5</ecNumber>
    </recommendedName>
</protein>
<evidence type="ECO:0000256" key="8">
    <source>
        <dbReference type="PROSITE-ProRule" id="PRU00555"/>
    </source>
</evidence>
<evidence type="ECO:0000256" key="5">
    <source>
        <dbReference type="ARBA" id="ARBA00022963"/>
    </source>
</evidence>
<evidence type="ECO:0000313" key="11">
    <source>
        <dbReference type="EMBL" id="KAG2186114.1"/>
    </source>
</evidence>
<comment type="catalytic activity">
    <reaction evidence="9">
        <text>a 1-acyl-sn-glycero-3-phosphocholine + H2O = sn-glycerol 3-phosphocholine + a fatty acid + H(+)</text>
        <dbReference type="Rhea" id="RHEA:15177"/>
        <dbReference type="ChEBI" id="CHEBI:15377"/>
        <dbReference type="ChEBI" id="CHEBI:15378"/>
        <dbReference type="ChEBI" id="CHEBI:16870"/>
        <dbReference type="ChEBI" id="CHEBI:28868"/>
        <dbReference type="ChEBI" id="CHEBI:58168"/>
        <dbReference type="EC" id="3.1.1.5"/>
    </reaction>
</comment>
<dbReference type="PROSITE" id="PS51210">
    <property type="entry name" value="PLA2C"/>
    <property type="match status" value="1"/>
</dbReference>
<dbReference type="Proteomes" id="UP000654370">
    <property type="component" value="Unassembled WGS sequence"/>
</dbReference>
<dbReference type="InterPro" id="IPR002642">
    <property type="entry name" value="LysoPLipase_cat_dom"/>
</dbReference>
<dbReference type="EC" id="3.1.1.5" evidence="2 9"/>
<dbReference type="GO" id="GO:0046475">
    <property type="term" value="P:glycerophospholipid catabolic process"/>
    <property type="evidence" value="ECO:0007669"/>
    <property type="project" value="TreeGrafter"/>
</dbReference>
<evidence type="ECO:0000313" key="12">
    <source>
        <dbReference type="Proteomes" id="UP000654370"/>
    </source>
</evidence>
<dbReference type="PANTHER" id="PTHR10728:SF33">
    <property type="entry name" value="LYSOPHOSPHOLIPASE 1-RELATED"/>
    <property type="match status" value="1"/>
</dbReference>
<name>A0A8H7UPB7_MORIS</name>
<proteinExistence type="inferred from homology"/>
<dbReference type="GO" id="GO:0004622">
    <property type="term" value="F:phosphatidylcholine lysophospholipase activity"/>
    <property type="evidence" value="ECO:0007669"/>
    <property type="project" value="UniProtKB-EC"/>
</dbReference>
<evidence type="ECO:0000259" key="10">
    <source>
        <dbReference type="PROSITE" id="PS51210"/>
    </source>
</evidence>
<dbReference type="Pfam" id="PF01735">
    <property type="entry name" value="PLA2_B"/>
    <property type="match status" value="1"/>
</dbReference>
<accession>A0A8H7UPB7</accession>
<evidence type="ECO:0000256" key="9">
    <source>
        <dbReference type="RuleBase" id="RU362103"/>
    </source>
</evidence>
<dbReference type="SMART" id="SM00022">
    <property type="entry name" value="PLAc"/>
    <property type="match status" value="1"/>
</dbReference>
<gene>
    <name evidence="11" type="ORF">INT43_002552</name>
</gene>
<dbReference type="OrthoDB" id="4084751at2759"/>
<evidence type="ECO:0000256" key="2">
    <source>
        <dbReference type="ARBA" id="ARBA00013274"/>
    </source>
</evidence>
<keyword evidence="6 8" id="KW-0443">Lipid metabolism</keyword>
<evidence type="ECO:0000256" key="1">
    <source>
        <dbReference type="ARBA" id="ARBA00008780"/>
    </source>
</evidence>
<evidence type="ECO:0000256" key="6">
    <source>
        <dbReference type="ARBA" id="ARBA00023098"/>
    </source>
</evidence>
<dbReference type="EMBL" id="JAEPQZ010000001">
    <property type="protein sequence ID" value="KAG2186114.1"/>
    <property type="molecule type" value="Genomic_DNA"/>
</dbReference>
<evidence type="ECO:0000256" key="4">
    <source>
        <dbReference type="ARBA" id="ARBA00022801"/>
    </source>
</evidence>
<feature type="domain" description="PLA2c" evidence="10">
    <location>
        <begin position="36"/>
        <end position="599"/>
    </location>
</feature>
<keyword evidence="12" id="KW-1185">Reference proteome</keyword>
<sequence>MRISSLCCLILILPAALCQETLPPGNVYNYAPTLEKCPTTKLVRSALEGLSQNEKTFLIKRRQKIALSFRKYLENVDIPGFDVAKFFELAKSDPAVLPVLAMAISGGGFTSAYNGAALFNSLDDRNPSAIAAKIGGISNSLTYFAGLSGGSDPTVSLAANNWTVVSELAKSVWKTNIDTFARGNNEQEITAYEDTIFEAIGAKQAEGFPVGSADFLGRAYSYEFLGTENNGSVSSHWSDLRNYEWMKNGDWPYPMVLLTEVMPTDPTYNGVGIPLPNATIYESGPFEWGSWRGRASYFIDTKYIGTSMSNGRPINSSACVTGFDNTGFQIGSSSAAASFWYLQNMTNGQSPQFAKRKVETTTVRKRKLSKRAPTFPAPLLGALLEPFPEALNTSIIDALYAYYPNPFQNLVPSMKNVSMLKMVDGSLSGQTIPFWSLLWPQRKVDLIVAFDASEETPNSWQNGTNLINTAKAAHAAGVPFPDIADANTILERKYNENPTFFGCNASSDTPMVLYVSNSPWTTYSNISYVTGSNIPEEEFNGFLKNSLVQMTLAGSPDHEDWPTCLACMTLKKPLERANMSWPSGCVKCLKKYCWDGTNSTKTFSLPYNPTIITTGETFEAWNASLPSSSS</sequence>
<dbReference type="PANTHER" id="PTHR10728">
    <property type="entry name" value="CYTOSOLIC PHOSPHOLIPASE A2"/>
    <property type="match status" value="1"/>
</dbReference>
<keyword evidence="5 8" id="KW-0442">Lipid degradation</keyword>
<organism evidence="11 12">
    <name type="scientific">Mortierella isabellina</name>
    <name type="common">Filamentous fungus</name>
    <name type="synonym">Umbelopsis isabellina</name>
    <dbReference type="NCBI Taxonomy" id="91625"/>
    <lineage>
        <taxon>Eukaryota</taxon>
        <taxon>Fungi</taxon>
        <taxon>Fungi incertae sedis</taxon>
        <taxon>Mucoromycota</taxon>
        <taxon>Mucoromycotina</taxon>
        <taxon>Umbelopsidomycetes</taxon>
        <taxon>Umbelopsidales</taxon>
        <taxon>Umbelopsidaceae</taxon>
        <taxon>Umbelopsis</taxon>
    </lineage>
</organism>
<feature type="chain" id="PRO_5034303635" description="Lysophospholipase" evidence="9">
    <location>
        <begin position="19"/>
        <end position="630"/>
    </location>
</feature>
<keyword evidence="7" id="KW-0325">Glycoprotein</keyword>
<dbReference type="InterPro" id="IPR016035">
    <property type="entry name" value="Acyl_Trfase/lysoPLipase"/>
</dbReference>
<dbReference type="Gene3D" id="3.40.1090.10">
    <property type="entry name" value="Cytosolic phospholipase A2 catalytic domain"/>
    <property type="match status" value="1"/>
</dbReference>